<dbReference type="EMBL" id="AP025698">
    <property type="protein sequence ID" value="BDH79936.1"/>
    <property type="molecule type" value="Genomic_DNA"/>
</dbReference>
<sequence length="84" mass="9566">MVSSILVKTEIKNQVSAIREVYLPAPVTNQLDGLRVKLNYDRHHEEIANMSVSGYKLGDIADIKRFMMYGYILVKLLPESSIIQ</sequence>
<dbReference type="InterPro" id="IPR026327">
    <property type="entry name" value="Me_CoM_Rdtase_prot-C-like"/>
</dbReference>
<organism evidence="1 2">
    <name type="scientific">Methanothermobacter tenebrarum</name>
    <dbReference type="NCBI Taxonomy" id="680118"/>
    <lineage>
        <taxon>Archaea</taxon>
        <taxon>Methanobacteriati</taxon>
        <taxon>Methanobacteriota</taxon>
        <taxon>Methanomada group</taxon>
        <taxon>Methanobacteria</taxon>
        <taxon>Methanobacteriales</taxon>
        <taxon>Methanobacteriaceae</taxon>
        <taxon>Methanothermobacter</taxon>
    </lineage>
</organism>
<evidence type="ECO:0000313" key="2">
    <source>
        <dbReference type="Proteomes" id="UP000831817"/>
    </source>
</evidence>
<keyword evidence="2" id="KW-1185">Reference proteome</keyword>
<reference evidence="1 2" key="1">
    <citation type="submission" date="2022-04" db="EMBL/GenBank/DDBJ databases">
        <title>Complete genome of Methanothermobacter tenebrarum strain RMAS.</title>
        <authorList>
            <person name="Nakamura K."/>
            <person name="Oshima K."/>
            <person name="Hattori M."/>
            <person name="Kamagata Y."/>
            <person name="Takamizawa K."/>
        </authorList>
    </citation>
    <scope>NUCLEOTIDE SEQUENCE [LARGE SCALE GENOMIC DNA]</scope>
    <source>
        <strain evidence="1 2">RMAS</strain>
    </source>
</reference>
<accession>A0ABN6PGH2</accession>
<evidence type="ECO:0000313" key="1">
    <source>
        <dbReference type="EMBL" id="BDH79936.1"/>
    </source>
</evidence>
<dbReference type="Proteomes" id="UP000831817">
    <property type="component" value="Chromosome"/>
</dbReference>
<name>A0ABN6PGH2_9EURY</name>
<dbReference type="Pfam" id="PF04609">
    <property type="entry name" value="MCR_C"/>
    <property type="match status" value="1"/>
</dbReference>
<protein>
    <submittedName>
        <fullName evidence="1">Uncharacterized protein</fullName>
    </submittedName>
</protein>
<gene>
    <name evidence="1" type="ORF">MTTB_13150</name>
</gene>
<proteinExistence type="predicted"/>